<dbReference type="AlphaFoldDB" id="A0A2Y9BEK5"/>
<organism evidence="3 4">
    <name type="scientific">Faecalicatena orotica</name>
    <dbReference type="NCBI Taxonomy" id="1544"/>
    <lineage>
        <taxon>Bacteria</taxon>
        <taxon>Bacillati</taxon>
        <taxon>Bacillota</taxon>
        <taxon>Clostridia</taxon>
        <taxon>Lachnospirales</taxon>
        <taxon>Lachnospiraceae</taxon>
        <taxon>Faecalicatena</taxon>
    </lineage>
</organism>
<evidence type="ECO:0000313" key="4">
    <source>
        <dbReference type="Proteomes" id="UP000245845"/>
    </source>
</evidence>
<feature type="transmembrane region" description="Helical" evidence="1">
    <location>
        <begin position="99"/>
        <end position="118"/>
    </location>
</feature>
<gene>
    <name evidence="3" type="ORF">A8806_106202</name>
</gene>
<accession>A0A2Y9BEK5</accession>
<feature type="transmembrane region" description="Helical" evidence="1">
    <location>
        <begin position="130"/>
        <end position="151"/>
    </location>
</feature>
<proteinExistence type="predicted"/>
<keyword evidence="1" id="KW-1133">Transmembrane helix</keyword>
<dbReference type="PANTHER" id="PTHR40448:SF1">
    <property type="entry name" value="TWO-COMPONENT SENSOR HISTIDINE KINASE"/>
    <property type="match status" value="1"/>
</dbReference>
<dbReference type="OrthoDB" id="9813149at2"/>
<dbReference type="CDD" id="cd16935">
    <property type="entry name" value="HATPase_AgrC-ComD-like"/>
    <property type="match status" value="1"/>
</dbReference>
<evidence type="ECO:0000313" key="3">
    <source>
        <dbReference type="EMBL" id="PWJ29464.1"/>
    </source>
</evidence>
<dbReference type="Gene3D" id="3.30.565.10">
    <property type="entry name" value="Histidine kinase-like ATPase, C-terminal domain"/>
    <property type="match status" value="1"/>
</dbReference>
<keyword evidence="4" id="KW-1185">Reference proteome</keyword>
<evidence type="ECO:0000259" key="2">
    <source>
        <dbReference type="Pfam" id="PF14501"/>
    </source>
</evidence>
<feature type="transmembrane region" description="Helical" evidence="1">
    <location>
        <begin position="196"/>
        <end position="218"/>
    </location>
</feature>
<dbReference type="SUPFAM" id="SSF55874">
    <property type="entry name" value="ATPase domain of HSP90 chaperone/DNA topoisomerase II/histidine kinase"/>
    <property type="match status" value="1"/>
</dbReference>
<feature type="transmembrane region" description="Helical" evidence="1">
    <location>
        <begin position="163"/>
        <end position="184"/>
    </location>
</feature>
<dbReference type="Proteomes" id="UP000245845">
    <property type="component" value="Unassembled WGS sequence"/>
</dbReference>
<dbReference type="InterPro" id="IPR032834">
    <property type="entry name" value="NatK-like_C"/>
</dbReference>
<name>A0A2Y9BEK5_9FIRM</name>
<dbReference type="PANTHER" id="PTHR40448">
    <property type="entry name" value="TWO-COMPONENT SENSOR HISTIDINE KINASE"/>
    <property type="match status" value="1"/>
</dbReference>
<dbReference type="GO" id="GO:0042802">
    <property type="term" value="F:identical protein binding"/>
    <property type="evidence" value="ECO:0007669"/>
    <property type="project" value="TreeGrafter"/>
</dbReference>
<dbReference type="EMBL" id="QGDL01000006">
    <property type="protein sequence ID" value="PWJ29464.1"/>
    <property type="molecule type" value="Genomic_DNA"/>
</dbReference>
<feature type="domain" description="Sensor histidine kinase NatK-like C-terminal" evidence="2">
    <location>
        <begin position="338"/>
        <end position="440"/>
    </location>
</feature>
<dbReference type="RefSeq" id="WP_109731310.1">
    <property type="nucleotide sequence ID" value="NZ_BAAACK010000026.1"/>
</dbReference>
<sequence length="452" mass="51576">MSEYFQIYFIEQVYGKSYIVTQLAYMAAAILMLNDIKLSIKGTLKKAAETAVCAVVMFLLNSVIYMLIGSTSKDWLSLLVFLVCYAVFRSKYRLSTRIVMCSVYYSAAFLNVVISEPWGDFFNGLGYSSYGYLGITAILSILLFFFMAWFLKRFSTESFSYTPKSGVILMVAISALAGISQIAYALLAETLLKGTVAYNVIISLSFWLLELLGYYMFYMISREYVQNMELVAMQRKAEVDHEMYEATKNIYEEMSTIRHEIKNHDMYLKALLEKKEYDKLEDFLNNSFSQNAELYQYVNCGNTVVNTIANYEASSARSHGITLKTRIIIPERLPFKDAELCSLLFNLLNNAIEACDAGKFDRPVITLEMEAKGAYLFITVKNPVDDSMSVKERLKLESTKRNKKVHGYGTKVVDMIAQKYHGHVKYKVTDSVFTADVMLQMEKEAAIRQKGE</sequence>
<comment type="caution">
    <text evidence="3">The sequence shown here is derived from an EMBL/GenBank/DDBJ whole genome shotgun (WGS) entry which is preliminary data.</text>
</comment>
<dbReference type="Pfam" id="PF14501">
    <property type="entry name" value="HATPase_c_5"/>
    <property type="match status" value="1"/>
</dbReference>
<protein>
    <submittedName>
        <fullName evidence="3">GHKL domain-containing protein</fullName>
    </submittedName>
</protein>
<reference evidence="3 4" key="1">
    <citation type="submission" date="2018-05" db="EMBL/GenBank/DDBJ databases">
        <title>The Hungate 1000. A catalogue of reference genomes from the rumen microbiome.</title>
        <authorList>
            <person name="Kelly W."/>
        </authorList>
    </citation>
    <scope>NUCLEOTIDE SEQUENCE [LARGE SCALE GENOMIC DNA]</scope>
    <source>
        <strain evidence="3 4">NLAE-zl-C242</strain>
    </source>
</reference>
<keyword evidence="1" id="KW-0472">Membrane</keyword>
<keyword evidence="1" id="KW-0812">Transmembrane</keyword>
<feature type="transmembrane region" description="Helical" evidence="1">
    <location>
        <begin position="48"/>
        <end position="69"/>
    </location>
</feature>
<dbReference type="InterPro" id="IPR036890">
    <property type="entry name" value="HATPase_C_sf"/>
</dbReference>
<feature type="transmembrane region" description="Helical" evidence="1">
    <location>
        <begin position="18"/>
        <end position="36"/>
    </location>
</feature>
<evidence type="ECO:0000256" key="1">
    <source>
        <dbReference type="SAM" id="Phobius"/>
    </source>
</evidence>